<dbReference type="RefSeq" id="WP_093841650.1">
    <property type="nucleotide sequence ID" value="NZ_FOLM01000028.1"/>
</dbReference>
<keyword evidence="5" id="KW-1185">Reference proteome</keyword>
<dbReference type="Pfam" id="PF01471">
    <property type="entry name" value="PG_binding_1"/>
    <property type="match status" value="1"/>
</dbReference>
<accession>A0A1I1UY75</accession>
<gene>
    <name evidence="4" type="ORF">SAMN05421773_12810</name>
</gene>
<feature type="compositionally biased region" description="Low complexity" evidence="1">
    <location>
        <begin position="11"/>
        <end position="28"/>
    </location>
</feature>
<dbReference type="InterPro" id="IPR002477">
    <property type="entry name" value="Peptidoglycan-bd-like"/>
</dbReference>
<evidence type="ECO:0000259" key="3">
    <source>
        <dbReference type="Pfam" id="PF01471"/>
    </source>
</evidence>
<protein>
    <submittedName>
        <fullName evidence="4">Multidrug efflux pump subunit AcrA (Membrane-fusion protein)</fullName>
    </submittedName>
</protein>
<dbReference type="Proteomes" id="UP000199207">
    <property type="component" value="Unassembled WGS sequence"/>
</dbReference>
<dbReference type="OrthoDB" id="3268648at2"/>
<keyword evidence="2" id="KW-1133">Transmembrane helix</keyword>
<keyword evidence="2" id="KW-0472">Membrane</keyword>
<dbReference type="SUPFAM" id="SSF47090">
    <property type="entry name" value="PGBD-like"/>
    <property type="match status" value="1"/>
</dbReference>
<dbReference type="Gene3D" id="2.40.420.20">
    <property type="match status" value="1"/>
</dbReference>
<organism evidence="4 5">
    <name type="scientific">Streptomyces aidingensis</name>
    <dbReference type="NCBI Taxonomy" id="910347"/>
    <lineage>
        <taxon>Bacteria</taxon>
        <taxon>Bacillati</taxon>
        <taxon>Actinomycetota</taxon>
        <taxon>Actinomycetes</taxon>
        <taxon>Kitasatosporales</taxon>
        <taxon>Streptomycetaceae</taxon>
        <taxon>Streptomyces</taxon>
    </lineage>
</organism>
<evidence type="ECO:0000313" key="5">
    <source>
        <dbReference type="Proteomes" id="UP000199207"/>
    </source>
</evidence>
<dbReference type="EMBL" id="FOLM01000028">
    <property type="protein sequence ID" value="SFD75757.1"/>
    <property type="molecule type" value="Genomic_DNA"/>
</dbReference>
<feature type="transmembrane region" description="Helical" evidence="2">
    <location>
        <begin position="82"/>
        <end position="104"/>
    </location>
</feature>
<feature type="compositionally biased region" description="Low complexity" evidence="1">
    <location>
        <begin position="59"/>
        <end position="73"/>
    </location>
</feature>
<dbReference type="STRING" id="910347.SAMN05421773_12810"/>
<feature type="domain" description="Peptidoglycan binding-like" evidence="3">
    <location>
        <begin position="198"/>
        <end position="244"/>
    </location>
</feature>
<dbReference type="InterPro" id="IPR036365">
    <property type="entry name" value="PGBD-like_sf"/>
</dbReference>
<reference evidence="4 5" key="1">
    <citation type="submission" date="2016-10" db="EMBL/GenBank/DDBJ databases">
        <authorList>
            <person name="de Groot N.N."/>
        </authorList>
    </citation>
    <scope>NUCLEOTIDE SEQUENCE [LARGE SCALE GENOMIC DNA]</scope>
    <source>
        <strain evidence="4 5">CGMCC 4.5739</strain>
    </source>
</reference>
<evidence type="ECO:0000313" key="4">
    <source>
        <dbReference type="EMBL" id="SFD75757.1"/>
    </source>
</evidence>
<evidence type="ECO:0000256" key="2">
    <source>
        <dbReference type="SAM" id="Phobius"/>
    </source>
</evidence>
<proteinExistence type="predicted"/>
<name>A0A1I1UY75_9ACTN</name>
<dbReference type="InterPro" id="IPR036366">
    <property type="entry name" value="PGBDSf"/>
</dbReference>
<keyword evidence="2" id="KW-0812">Transmembrane</keyword>
<evidence type="ECO:0000256" key="1">
    <source>
        <dbReference type="SAM" id="MobiDB-lite"/>
    </source>
</evidence>
<feature type="region of interest" description="Disordered" evidence="1">
    <location>
        <begin position="1"/>
        <end position="77"/>
    </location>
</feature>
<dbReference type="AlphaFoldDB" id="A0A1I1UY75"/>
<dbReference type="Gene3D" id="1.10.101.10">
    <property type="entry name" value="PGBD-like superfamily/PGBD"/>
    <property type="match status" value="1"/>
</dbReference>
<feature type="compositionally biased region" description="Basic and acidic residues" evidence="1">
    <location>
        <begin position="1"/>
        <end position="10"/>
    </location>
</feature>
<sequence length="438" mass="43392">MPRHGSDHDPAAATAPGTTTGTATTGTDQPPPAASRNPPGTGDRTPPGPRRGTTGGDHGSAAGRRTAGGPPRGSLRRPGRTVIAAVAAVAAAGAVGAAAIGWGGGNGTAGAAPPGGPPATATVERTTLVRTEKVTGSLGHGEATTVQAAEPDALLTWLPEAGDVIGRGETVYRVNERPVPLLYGSLPLYRPLAEGSEGKDVRQLEQNLEALGHTGFTVDHEFTGGTADALRAWQRELGLAETGTLAPGQAVIAPGGIRVDARAASPGGAATGPVLSWTGTERVISVDLDVALEGLVAEGTSATVTLPDGTEAQAEVTAVGTAATTTGTGTGTTSTAATGTAGTPTAVIPVELTALDEEQLGGYQAAPVDVVLEAERREEVLAVPVTALVALREGGYAVEVVEDSATRYLAVDTGLFADGLVEISGDGLAPGLTVGVPG</sequence>